<sequence>MASSAAPQARGTVFLDLSIGGNAPERVEFRLFDASVPKTAANFRALCTGSAGTDPKSGKRLHYKGSLFHRVIPGFMLQGGDVVSGDGRGCASSFGGSFPDEDLSGRHDRPFLLSMANSGPNTNGCQFFVTLAPAPHLDGVHVIFGEALTGQGTLRRAEMVETDAQDRPAALESVRIVDCGEWER</sequence>
<accession>A0A5A8CFX2</accession>
<evidence type="ECO:0000256" key="3">
    <source>
        <dbReference type="ARBA" id="ARBA00023235"/>
    </source>
</evidence>
<dbReference type="PROSITE" id="PS50072">
    <property type="entry name" value="CSA_PPIASE_2"/>
    <property type="match status" value="1"/>
</dbReference>
<protein>
    <recommendedName>
        <fullName evidence="4">Peptidyl-prolyl cis-trans isomerase</fullName>
        <shortName evidence="4">PPIase</shortName>
        <ecNumber evidence="4">5.2.1.8</ecNumber>
    </recommendedName>
</protein>
<dbReference type="GO" id="GO:0003755">
    <property type="term" value="F:peptidyl-prolyl cis-trans isomerase activity"/>
    <property type="evidence" value="ECO:0007669"/>
    <property type="project" value="UniProtKB-UniRule"/>
</dbReference>
<dbReference type="Proteomes" id="UP000323011">
    <property type="component" value="Unassembled WGS sequence"/>
</dbReference>
<evidence type="ECO:0000313" key="7">
    <source>
        <dbReference type="Proteomes" id="UP000323011"/>
    </source>
</evidence>
<dbReference type="InterPro" id="IPR029000">
    <property type="entry name" value="Cyclophilin-like_dom_sf"/>
</dbReference>
<dbReference type="Gene3D" id="2.40.100.10">
    <property type="entry name" value="Cyclophilin-like"/>
    <property type="match status" value="1"/>
</dbReference>
<dbReference type="SUPFAM" id="SSF50891">
    <property type="entry name" value="Cyclophilin-like"/>
    <property type="match status" value="1"/>
</dbReference>
<comment type="catalytic activity">
    <reaction evidence="1 4">
        <text>[protein]-peptidylproline (omega=180) = [protein]-peptidylproline (omega=0)</text>
        <dbReference type="Rhea" id="RHEA:16237"/>
        <dbReference type="Rhea" id="RHEA-COMP:10747"/>
        <dbReference type="Rhea" id="RHEA-COMP:10748"/>
        <dbReference type="ChEBI" id="CHEBI:83833"/>
        <dbReference type="ChEBI" id="CHEBI:83834"/>
        <dbReference type="EC" id="5.2.1.8"/>
    </reaction>
</comment>
<comment type="similarity">
    <text evidence="4">Belongs to the cyclophilin-type PPIase family.</text>
</comment>
<gene>
    <name evidence="6" type="ORF">FNF29_04272</name>
</gene>
<evidence type="ECO:0000256" key="2">
    <source>
        <dbReference type="ARBA" id="ARBA00023110"/>
    </source>
</evidence>
<dbReference type="PROSITE" id="PS00170">
    <property type="entry name" value="CSA_PPIASE_1"/>
    <property type="match status" value="1"/>
</dbReference>
<evidence type="ECO:0000313" key="6">
    <source>
        <dbReference type="EMBL" id="KAA0151866.1"/>
    </source>
</evidence>
<dbReference type="InterPro" id="IPR002130">
    <property type="entry name" value="Cyclophilin-type_PPIase_dom"/>
</dbReference>
<dbReference type="GO" id="GO:0016018">
    <property type="term" value="F:cyclosporin A binding"/>
    <property type="evidence" value="ECO:0007669"/>
    <property type="project" value="TreeGrafter"/>
</dbReference>
<dbReference type="PANTHER" id="PTHR11071:SF561">
    <property type="entry name" value="PEPTIDYL-PROLYL CIS-TRANS ISOMERASE D-RELATED"/>
    <property type="match status" value="1"/>
</dbReference>
<dbReference type="EMBL" id="VLTN01000024">
    <property type="protein sequence ID" value="KAA0151866.1"/>
    <property type="molecule type" value="Genomic_DNA"/>
</dbReference>
<dbReference type="EC" id="5.2.1.8" evidence="4"/>
<keyword evidence="7" id="KW-1185">Reference proteome</keyword>
<dbReference type="OMA" id="PTFCACS"/>
<comment type="function">
    <text evidence="4">PPIases accelerate the folding of proteins. It catalyzes the cis-trans isomerization of proline imidic peptide bonds in oligopeptides.</text>
</comment>
<evidence type="ECO:0000259" key="5">
    <source>
        <dbReference type="PROSITE" id="PS50072"/>
    </source>
</evidence>
<dbReference type="FunFam" id="2.40.100.10:FF:000025">
    <property type="entry name" value="Peptidyl-prolyl cis-trans isomerase CYP19-2"/>
    <property type="match status" value="1"/>
</dbReference>
<dbReference type="AlphaFoldDB" id="A0A5A8CFX2"/>
<dbReference type="GO" id="GO:0005737">
    <property type="term" value="C:cytoplasm"/>
    <property type="evidence" value="ECO:0007669"/>
    <property type="project" value="TreeGrafter"/>
</dbReference>
<dbReference type="PIRSF" id="PIRSF001467">
    <property type="entry name" value="Peptidylpro_ismrse"/>
    <property type="match status" value="1"/>
</dbReference>
<evidence type="ECO:0000256" key="4">
    <source>
        <dbReference type="RuleBase" id="RU363019"/>
    </source>
</evidence>
<proteinExistence type="inferred from homology"/>
<dbReference type="InterPro" id="IPR024936">
    <property type="entry name" value="Cyclophilin-type_PPIase"/>
</dbReference>
<dbReference type="PRINTS" id="PR00153">
    <property type="entry name" value="CSAPPISMRASE"/>
</dbReference>
<dbReference type="PANTHER" id="PTHR11071">
    <property type="entry name" value="PEPTIDYL-PROLYL CIS-TRANS ISOMERASE"/>
    <property type="match status" value="1"/>
</dbReference>
<organism evidence="6 7">
    <name type="scientific">Cafeteria roenbergensis</name>
    <name type="common">Marine flagellate</name>
    <dbReference type="NCBI Taxonomy" id="33653"/>
    <lineage>
        <taxon>Eukaryota</taxon>
        <taxon>Sar</taxon>
        <taxon>Stramenopiles</taxon>
        <taxon>Bigyra</taxon>
        <taxon>Opalozoa</taxon>
        <taxon>Bicosoecida</taxon>
        <taxon>Cafeteriaceae</taxon>
        <taxon>Cafeteria</taxon>
    </lineage>
</organism>
<dbReference type="GO" id="GO:0006457">
    <property type="term" value="P:protein folding"/>
    <property type="evidence" value="ECO:0007669"/>
    <property type="project" value="InterPro"/>
</dbReference>
<feature type="domain" description="PPIase cyclophilin-type" evidence="5">
    <location>
        <begin position="14"/>
        <end position="181"/>
    </location>
</feature>
<keyword evidence="2 4" id="KW-0697">Rotamase</keyword>
<dbReference type="Pfam" id="PF00160">
    <property type="entry name" value="Pro_isomerase"/>
    <property type="match status" value="1"/>
</dbReference>
<comment type="caution">
    <text evidence="6">The sequence shown here is derived from an EMBL/GenBank/DDBJ whole genome shotgun (WGS) entry which is preliminary data.</text>
</comment>
<reference evidence="6 7" key="1">
    <citation type="submission" date="2019-07" db="EMBL/GenBank/DDBJ databases">
        <title>Genomes of Cafeteria roenbergensis.</title>
        <authorList>
            <person name="Fischer M.G."/>
            <person name="Hackl T."/>
            <person name="Roman M."/>
        </authorList>
    </citation>
    <scope>NUCLEOTIDE SEQUENCE [LARGE SCALE GENOMIC DNA]</scope>
    <source>
        <strain evidence="6 7">BVI</strain>
    </source>
</reference>
<evidence type="ECO:0000256" key="1">
    <source>
        <dbReference type="ARBA" id="ARBA00000971"/>
    </source>
</evidence>
<keyword evidence="3 4" id="KW-0413">Isomerase</keyword>
<dbReference type="InterPro" id="IPR020892">
    <property type="entry name" value="Cyclophilin-type_PPIase_CS"/>
</dbReference>
<name>A0A5A8CFX2_CAFRO</name>